<dbReference type="Pfam" id="PF02518">
    <property type="entry name" value="HATPase_c"/>
    <property type="match status" value="1"/>
</dbReference>
<dbReference type="SUPFAM" id="SSF55874">
    <property type="entry name" value="ATPase domain of HSP90 chaperone/DNA topoisomerase II/histidine kinase"/>
    <property type="match status" value="1"/>
</dbReference>
<keyword evidence="7 8" id="KW-0472">Membrane</keyword>
<evidence type="ECO:0000313" key="10">
    <source>
        <dbReference type="EMBL" id="ACB51087.1"/>
    </source>
</evidence>
<dbReference type="PANTHER" id="PTHR43711:SF1">
    <property type="entry name" value="HISTIDINE KINASE 1"/>
    <property type="match status" value="1"/>
</dbReference>
<dbReference type="AlphaFoldDB" id="B1WYS0"/>
<dbReference type="Gene3D" id="1.10.287.130">
    <property type="match status" value="1"/>
</dbReference>
<dbReference type="InterPro" id="IPR005467">
    <property type="entry name" value="His_kinase_dom"/>
</dbReference>
<protein>
    <recommendedName>
        <fullName evidence="2">histidine kinase</fullName>
        <ecNumber evidence="2">2.7.13.3</ecNumber>
    </recommendedName>
</protein>
<dbReference type="PRINTS" id="PR00344">
    <property type="entry name" value="BCTRLSENSOR"/>
</dbReference>
<gene>
    <name evidence="10" type="ordered locus">cce_1737</name>
</gene>
<dbReference type="eggNOG" id="COG5002">
    <property type="taxonomic scope" value="Bacteria"/>
</dbReference>
<name>B1WYS0_CROS5</name>
<reference evidence="10 11" key="1">
    <citation type="journal article" date="2008" name="Proc. Natl. Acad. Sci. U.S.A.">
        <title>The genome of Cyanothece 51142, a unicellular diazotrophic cyanobacterium important in the marine nitrogen cycle.</title>
        <authorList>
            <person name="Welsh E.A."/>
            <person name="Liberton M."/>
            <person name="Stoeckel J."/>
            <person name="Loh T."/>
            <person name="Elvitigala T."/>
            <person name="Wang C."/>
            <person name="Wollam A."/>
            <person name="Fulton R.S."/>
            <person name="Clifton S.W."/>
            <person name="Jacobs J.M."/>
            <person name="Aurora R."/>
            <person name="Ghosh B.K."/>
            <person name="Sherman L.A."/>
            <person name="Smith R.D."/>
            <person name="Wilson R.K."/>
            <person name="Pakrasi H.B."/>
        </authorList>
    </citation>
    <scope>NUCLEOTIDE SEQUENCE [LARGE SCALE GENOMIC DNA]</scope>
    <source>
        <strain evidence="11">ATCC 51142 / BH68</strain>
    </source>
</reference>
<dbReference type="InterPro" id="IPR036097">
    <property type="entry name" value="HisK_dim/P_sf"/>
</dbReference>
<keyword evidence="4" id="KW-0808">Transferase</keyword>
<dbReference type="PROSITE" id="PS50109">
    <property type="entry name" value="HIS_KIN"/>
    <property type="match status" value="1"/>
</dbReference>
<evidence type="ECO:0000256" key="8">
    <source>
        <dbReference type="SAM" id="Phobius"/>
    </source>
</evidence>
<keyword evidence="8" id="KW-1133">Transmembrane helix</keyword>
<dbReference type="GO" id="GO:0000155">
    <property type="term" value="F:phosphorelay sensor kinase activity"/>
    <property type="evidence" value="ECO:0007669"/>
    <property type="project" value="InterPro"/>
</dbReference>
<dbReference type="SMART" id="SM00387">
    <property type="entry name" value="HATPase_c"/>
    <property type="match status" value="1"/>
</dbReference>
<dbReference type="Pfam" id="PF00512">
    <property type="entry name" value="HisKA"/>
    <property type="match status" value="1"/>
</dbReference>
<dbReference type="InterPro" id="IPR003661">
    <property type="entry name" value="HisK_dim/P_dom"/>
</dbReference>
<evidence type="ECO:0000256" key="2">
    <source>
        <dbReference type="ARBA" id="ARBA00012438"/>
    </source>
</evidence>
<evidence type="ECO:0000313" key="11">
    <source>
        <dbReference type="Proteomes" id="UP000001203"/>
    </source>
</evidence>
<dbReference type="STRING" id="43989.cce_1737"/>
<keyword evidence="6" id="KW-0902">Two-component regulatory system</keyword>
<keyword evidence="11" id="KW-1185">Reference proteome</keyword>
<dbReference type="FunFam" id="1.10.287.130:FF:000001">
    <property type="entry name" value="Two-component sensor histidine kinase"/>
    <property type="match status" value="1"/>
</dbReference>
<sequence>MSTMFLIKSFPNVKQLSHLSSLRLRLTVGIAAMSILGLSGVVLWISWQMQSILVVTHKNNTRYIVGRFPADVEIYSDMVSVEEGTQKAIDNLSNPQTLLWVKTPQGKIFAQSQALQMGMTGSNLVSLTNIPPQPELQKVNNRYWLLCSTQLVVKGVTLGDFYIAQDITKDQMMFWRVMRSLLMISIIATIVMTIAIAWYIQTSLTPLKRMSQMTKDISPETLGEVQIQLENAPSEVKELAGTLQTTLTRLSHAWDNQRQLVSNVSHELRTPLTVVSGYLQSTLRRGNNLTDMQREALETASSEADRTVQLLQDLLDLARAEHGGMYFNLETIVLNELLTELEGMVHQYPIPVKLSLPDQLIKVKGDKNRLKQVFLNLIDNAVKYSHSPEPITLKLSHNKQQAKIEVCDRGVGIPLADQTRIFERFYRVDEARSRNVGGTGLGLSIVKTLVEGMGGSINVISQLNQGTTFVILLPLS</sequence>
<dbReference type="Gene3D" id="6.10.340.10">
    <property type="match status" value="1"/>
</dbReference>
<dbReference type="Gene3D" id="3.30.565.10">
    <property type="entry name" value="Histidine kinase-like ATPase, C-terminal domain"/>
    <property type="match status" value="1"/>
</dbReference>
<comment type="catalytic activity">
    <reaction evidence="1">
        <text>ATP + protein L-histidine = ADP + protein N-phospho-L-histidine.</text>
        <dbReference type="EC" id="2.7.13.3"/>
    </reaction>
</comment>
<evidence type="ECO:0000256" key="3">
    <source>
        <dbReference type="ARBA" id="ARBA00022553"/>
    </source>
</evidence>
<feature type="transmembrane region" description="Helical" evidence="8">
    <location>
        <begin position="26"/>
        <end position="47"/>
    </location>
</feature>
<keyword evidence="8" id="KW-0812">Transmembrane</keyword>
<evidence type="ECO:0000256" key="4">
    <source>
        <dbReference type="ARBA" id="ARBA00022679"/>
    </source>
</evidence>
<dbReference type="CDD" id="cd00075">
    <property type="entry name" value="HATPase"/>
    <property type="match status" value="1"/>
</dbReference>
<dbReference type="SUPFAM" id="SSF47384">
    <property type="entry name" value="Homodimeric domain of signal transducing histidine kinase"/>
    <property type="match status" value="1"/>
</dbReference>
<dbReference type="InterPro" id="IPR004358">
    <property type="entry name" value="Sig_transdc_His_kin-like_C"/>
</dbReference>
<evidence type="ECO:0000256" key="5">
    <source>
        <dbReference type="ARBA" id="ARBA00022777"/>
    </source>
</evidence>
<dbReference type="PANTHER" id="PTHR43711">
    <property type="entry name" value="TWO-COMPONENT HISTIDINE KINASE"/>
    <property type="match status" value="1"/>
</dbReference>
<dbReference type="EC" id="2.7.13.3" evidence="2"/>
<evidence type="ECO:0000259" key="9">
    <source>
        <dbReference type="PROSITE" id="PS50109"/>
    </source>
</evidence>
<dbReference type="InterPro" id="IPR050736">
    <property type="entry name" value="Sensor_HK_Regulatory"/>
</dbReference>
<evidence type="ECO:0000256" key="7">
    <source>
        <dbReference type="ARBA" id="ARBA00023136"/>
    </source>
</evidence>
<proteinExistence type="predicted"/>
<keyword evidence="5 10" id="KW-0418">Kinase</keyword>
<dbReference type="SMART" id="SM00388">
    <property type="entry name" value="HisKA"/>
    <property type="match status" value="1"/>
</dbReference>
<dbReference type="HOGENOM" id="CLU_000445_89_6_3"/>
<dbReference type="Proteomes" id="UP000001203">
    <property type="component" value="Chromosome circular"/>
</dbReference>
<feature type="transmembrane region" description="Helical" evidence="8">
    <location>
        <begin position="181"/>
        <end position="200"/>
    </location>
</feature>
<dbReference type="EMBL" id="CP000806">
    <property type="protein sequence ID" value="ACB51087.1"/>
    <property type="molecule type" value="Genomic_DNA"/>
</dbReference>
<keyword evidence="3" id="KW-0597">Phosphoprotein</keyword>
<accession>B1WYS0</accession>
<dbReference type="KEGG" id="cyt:cce_1737"/>
<evidence type="ECO:0000256" key="1">
    <source>
        <dbReference type="ARBA" id="ARBA00000085"/>
    </source>
</evidence>
<dbReference type="FunFam" id="3.30.565.10:FF:000006">
    <property type="entry name" value="Sensor histidine kinase WalK"/>
    <property type="match status" value="1"/>
</dbReference>
<dbReference type="InterPro" id="IPR036890">
    <property type="entry name" value="HATPase_C_sf"/>
</dbReference>
<dbReference type="InterPro" id="IPR003594">
    <property type="entry name" value="HATPase_dom"/>
</dbReference>
<organism evidence="10 11">
    <name type="scientific">Crocosphaera subtropica (strain ATCC 51142 / BH68)</name>
    <name type="common">Cyanothece sp. (strain ATCC 51142)</name>
    <dbReference type="NCBI Taxonomy" id="43989"/>
    <lineage>
        <taxon>Bacteria</taxon>
        <taxon>Bacillati</taxon>
        <taxon>Cyanobacteriota</taxon>
        <taxon>Cyanophyceae</taxon>
        <taxon>Oscillatoriophycideae</taxon>
        <taxon>Chroococcales</taxon>
        <taxon>Aphanothecaceae</taxon>
        <taxon>Crocosphaera</taxon>
        <taxon>Crocosphaera subtropica</taxon>
    </lineage>
</organism>
<feature type="domain" description="Histidine kinase" evidence="9">
    <location>
        <begin position="263"/>
        <end position="476"/>
    </location>
</feature>
<dbReference type="CDD" id="cd00082">
    <property type="entry name" value="HisKA"/>
    <property type="match status" value="1"/>
</dbReference>
<evidence type="ECO:0000256" key="6">
    <source>
        <dbReference type="ARBA" id="ARBA00023012"/>
    </source>
</evidence>